<dbReference type="Gene3D" id="1.10.10.10">
    <property type="entry name" value="Winged helix-like DNA-binding domain superfamily/Winged helix DNA-binding domain"/>
    <property type="match status" value="1"/>
</dbReference>
<dbReference type="GO" id="GO:0003677">
    <property type="term" value="F:DNA binding"/>
    <property type="evidence" value="ECO:0007669"/>
    <property type="project" value="UniProtKB-KW"/>
</dbReference>
<reference evidence="11 12" key="1">
    <citation type="submission" date="2024-04" db="EMBL/GenBank/DDBJ databases">
        <authorList>
            <consortium name="Genoscope - CEA"/>
            <person name="William W."/>
        </authorList>
    </citation>
    <scope>NUCLEOTIDE SEQUENCE [LARGE SCALE GENOMIC DNA]</scope>
</reference>
<dbReference type="InterPro" id="IPR003196">
    <property type="entry name" value="TFIIF_beta"/>
</dbReference>
<feature type="domain" description="TFIIF beta subunit N-terminal" evidence="10">
    <location>
        <begin position="23"/>
        <end position="184"/>
    </location>
</feature>
<evidence type="ECO:0000256" key="5">
    <source>
        <dbReference type="ARBA" id="ARBA00023125"/>
    </source>
</evidence>
<name>A0AAV2III8_LYMST</name>
<dbReference type="InterPro" id="IPR036390">
    <property type="entry name" value="WH_DNA-bd_sf"/>
</dbReference>
<evidence type="ECO:0000256" key="1">
    <source>
        <dbReference type="ARBA" id="ARBA00004123"/>
    </source>
</evidence>
<keyword evidence="7" id="KW-0539">Nucleus</keyword>
<organism evidence="11 12">
    <name type="scientific">Lymnaea stagnalis</name>
    <name type="common">Great pond snail</name>
    <name type="synonym">Helix stagnalis</name>
    <dbReference type="NCBI Taxonomy" id="6523"/>
    <lineage>
        <taxon>Eukaryota</taxon>
        <taxon>Metazoa</taxon>
        <taxon>Spiralia</taxon>
        <taxon>Lophotrochozoa</taxon>
        <taxon>Mollusca</taxon>
        <taxon>Gastropoda</taxon>
        <taxon>Heterobranchia</taxon>
        <taxon>Euthyneura</taxon>
        <taxon>Panpulmonata</taxon>
        <taxon>Hygrophila</taxon>
        <taxon>Lymnaeoidea</taxon>
        <taxon>Lymnaeidae</taxon>
        <taxon>Lymnaea</taxon>
    </lineage>
</organism>
<proteinExistence type="inferred from homology"/>
<gene>
    <name evidence="11" type="ORF">GSLYS_00019032001</name>
</gene>
<evidence type="ECO:0000256" key="6">
    <source>
        <dbReference type="ARBA" id="ARBA00023163"/>
    </source>
</evidence>
<evidence type="ECO:0000313" key="11">
    <source>
        <dbReference type="EMBL" id="CAL1545549.1"/>
    </source>
</evidence>
<dbReference type="EMBL" id="CAXITT010000720">
    <property type="protein sequence ID" value="CAL1545549.1"/>
    <property type="molecule type" value="Genomic_DNA"/>
</dbReference>
<dbReference type="SUPFAM" id="SSF46785">
    <property type="entry name" value="Winged helix' DNA-binding domain"/>
    <property type="match status" value="1"/>
</dbReference>
<dbReference type="Proteomes" id="UP001497497">
    <property type="component" value="Unassembled WGS sequence"/>
</dbReference>
<feature type="domain" description="TFIIF beta subunit HTH" evidence="9">
    <location>
        <begin position="206"/>
        <end position="269"/>
    </location>
</feature>
<dbReference type="SUPFAM" id="SSF50916">
    <property type="entry name" value="Rap30/74 interaction domains"/>
    <property type="match status" value="1"/>
</dbReference>
<dbReference type="InterPro" id="IPR011039">
    <property type="entry name" value="TFIIF_interaction"/>
</dbReference>
<dbReference type="FunFam" id="1.10.10.10:FF:000035">
    <property type="entry name" value="General transcription factor IIF subunit 2"/>
    <property type="match status" value="1"/>
</dbReference>
<evidence type="ECO:0000259" key="9">
    <source>
        <dbReference type="Pfam" id="PF02270"/>
    </source>
</evidence>
<keyword evidence="12" id="KW-1185">Reference proteome</keyword>
<evidence type="ECO:0000313" key="12">
    <source>
        <dbReference type="Proteomes" id="UP001497497"/>
    </source>
</evidence>
<comment type="subcellular location">
    <subcellularLocation>
        <location evidence="1">Nucleus</location>
    </subcellularLocation>
</comment>
<dbReference type="GO" id="GO:0006368">
    <property type="term" value="P:transcription elongation by RNA polymerase II"/>
    <property type="evidence" value="ECO:0007669"/>
    <property type="project" value="UniProtKB-ARBA"/>
</dbReference>
<evidence type="ECO:0000256" key="3">
    <source>
        <dbReference type="ARBA" id="ARBA00020815"/>
    </source>
</evidence>
<dbReference type="CDD" id="cd07980">
    <property type="entry name" value="TFIIF_beta"/>
    <property type="match status" value="1"/>
</dbReference>
<dbReference type="InterPro" id="IPR040450">
    <property type="entry name" value="TFIIF_beta_HTH"/>
</dbReference>
<dbReference type="AlphaFoldDB" id="A0AAV2III8"/>
<sequence>MSLSTEMERAHEPRDVDFSAAGRGVWLVKVPKYLSEQWKTCPNGTDVGKLKISKSKPTGKPDIIFTSFDVTSKSRPTSHDGVAQMAGPSIIQKPSSGMSGARNHQFLVTNVGNQNLVVMSQSKTDINGKELPIEKISIEGKVLQRAECHPIVDAQYRQLKKEQVQAQNTPQRQIKLLPGIVHSYKPVSDHFNFEDKKTKKAEKRSRAEKDKVMDVLFNAFEKHQFYNVKDLVGITKQPVPYLKEILKEICSYNMTAPHKNMWELKPEFRHYKSQDEAT</sequence>
<evidence type="ECO:0000259" key="10">
    <source>
        <dbReference type="Pfam" id="PF17683"/>
    </source>
</evidence>
<dbReference type="PANTHER" id="PTHR10445:SF0">
    <property type="entry name" value="GENERAL TRANSCRIPTION FACTOR IIF SUBUNIT 2"/>
    <property type="match status" value="1"/>
</dbReference>
<evidence type="ECO:0000256" key="2">
    <source>
        <dbReference type="ARBA" id="ARBA00009543"/>
    </source>
</evidence>
<keyword evidence="6" id="KW-0804">Transcription</keyword>
<keyword evidence="4" id="KW-0805">Transcription regulation</keyword>
<keyword evidence="5" id="KW-0238">DNA-binding</keyword>
<dbReference type="GO" id="GO:0005674">
    <property type="term" value="C:transcription factor TFIIF complex"/>
    <property type="evidence" value="ECO:0007669"/>
    <property type="project" value="InterPro"/>
</dbReference>
<protein>
    <recommendedName>
        <fullName evidence="3">General transcription factor IIF subunit 2</fullName>
    </recommendedName>
    <alternativeName>
        <fullName evidence="8">Transcription initiation factor IIF subunit beta</fullName>
    </alternativeName>
</protein>
<dbReference type="InterPro" id="IPR040504">
    <property type="entry name" value="TFIIF_beta_N"/>
</dbReference>
<dbReference type="Pfam" id="PF17683">
    <property type="entry name" value="TFIIF_beta_N"/>
    <property type="match status" value="1"/>
</dbReference>
<dbReference type="InterPro" id="IPR036388">
    <property type="entry name" value="WH-like_DNA-bd_sf"/>
</dbReference>
<evidence type="ECO:0000256" key="4">
    <source>
        <dbReference type="ARBA" id="ARBA00023015"/>
    </source>
</evidence>
<comment type="caution">
    <text evidence="11">The sequence shown here is derived from an EMBL/GenBank/DDBJ whole genome shotgun (WGS) entry which is preliminary data.</text>
</comment>
<dbReference type="GO" id="GO:0006367">
    <property type="term" value="P:transcription initiation at RNA polymerase II promoter"/>
    <property type="evidence" value="ECO:0007669"/>
    <property type="project" value="InterPro"/>
</dbReference>
<accession>A0AAV2III8</accession>
<dbReference type="Pfam" id="PF02270">
    <property type="entry name" value="TFIIF_beta"/>
    <property type="match status" value="1"/>
</dbReference>
<evidence type="ECO:0000256" key="7">
    <source>
        <dbReference type="ARBA" id="ARBA00023242"/>
    </source>
</evidence>
<dbReference type="PANTHER" id="PTHR10445">
    <property type="entry name" value="GENERAL TRANSCRIPTION FACTOR IIF SUBUNIT 2"/>
    <property type="match status" value="1"/>
</dbReference>
<evidence type="ECO:0000256" key="8">
    <source>
        <dbReference type="ARBA" id="ARBA00033388"/>
    </source>
</evidence>
<comment type="similarity">
    <text evidence="2">Belongs to the TFIIF beta subunit family.</text>
</comment>